<evidence type="ECO:0000313" key="1">
    <source>
        <dbReference type="EMBL" id="MEQ2301777.1"/>
    </source>
</evidence>
<organism evidence="1 2">
    <name type="scientific">Ameca splendens</name>
    <dbReference type="NCBI Taxonomy" id="208324"/>
    <lineage>
        <taxon>Eukaryota</taxon>
        <taxon>Metazoa</taxon>
        <taxon>Chordata</taxon>
        <taxon>Craniata</taxon>
        <taxon>Vertebrata</taxon>
        <taxon>Euteleostomi</taxon>
        <taxon>Actinopterygii</taxon>
        <taxon>Neopterygii</taxon>
        <taxon>Teleostei</taxon>
        <taxon>Neoteleostei</taxon>
        <taxon>Acanthomorphata</taxon>
        <taxon>Ovalentaria</taxon>
        <taxon>Atherinomorphae</taxon>
        <taxon>Cyprinodontiformes</taxon>
        <taxon>Goodeidae</taxon>
        <taxon>Ameca</taxon>
    </lineage>
</organism>
<accession>A0ABV0Z7C5</accession>
<dbReference type="EMBL" id="JAHRIP010055687">
    <property type="protein sequence ID" value="MEQ2301777.1"/>
    <property type="molecule type" value="Genomic_DNA"/>
</dbReference>
<comment type="caution">
    <text evidence="1">The sequence shown here is derived from an EMBL/GenBank/DDBJ whole genome shotgun (WGS) entry which is preliminary data.</text>
</comment>
<keyword evidence="2" id="KW-1185">Reference proteome</keyword>
<protein>
    <submittedName>
        <fullName evidence="1">Uncharacterized protein</fullName>
    </submittedName>
</protein>
<gene>
    <name evidence="1" type="ORF">AMECASPLE_039622</name>
</gene>
<dbReference type="Proteomes" id="UP001469553">
    <property type="component" value="Unassembled WGS sequence"/>
</dbReference>
<evidence type="ECO:0000313" key="2">
    <source>
        <dbReference type="Proteomes" id="UP001469553"/>
    </source>
</evidence>
<name>A0ABV0Z7C5_9TELE</name>
<sequence length="99" mass="11314">MNSEPVFRAHTVKHSRIGVPKPQTLVQICTQRAFSLVHTPSQMVVVMHHLVVRRLPENDKEESLRGPRTWIAPFPLGHFRRCSSALLGMLPVVFPLNHF</sequence>
<proteinExistence type="predicted"/>
<reference evidence="1 2" key="1">
    <citation type="submission" date="2021-06" db="EMBL/GenBank/DDBJ databases">
        <authorList>
            <person name="Palmer J.M."/>
        </authorList>
    </citation>
    <scope>NUCLEOTIDE SEQUENCE [LARGE SCALE GENOMIC DNA]</scope>
    <source>
        <strain evidence="1 2">AS_MEX2019</strain>
        <tissue evidence="1">Muscle</tissue>
    </source>
</reference>